<evidence type="ECO:0000256" key="6">
    <source>
        <dbReference type="ARBA" id="ARBA00022723"/>
    </source>
</evidence>
<dbReference type="GO" id="GO:1900076">
    <property type="term" value="P:regulation of cellular response to insulin stimulus"/>
    <property type="evidence" value="ECO:0007669"/>
    <property type="project" value="InterPro"/>
</dbReference>
<feature type="chain" id="PRO_5021458467" description="Gla domain-containing protein" evidence="10">
    <location>
        <begin position="19"/>
        <end position="124"/>
    </location>
</feature>
<keyword evidence="13" id="KW-1185">Reference proteome</keyword>
<keyword evidence="6" id="KW-0479">Metal-binding</keyword>
<evidence type="ECO:0000313" key="12">
    <source>
        <dbReference type="Ensembl" id="ENSCMIP00000027876.1"/>
    </source>
</evidence>
<organism evidence="12 13">
    <name type="scientific">Callorhinchus milii</name>
    <name type="common">Ghost shark</name>
    <dbReference type="NCBI Taxonomy" id="7868"/>
    <lineage>
        <taxon>Eukaryota</taxon>
        <taxon>Metazoa</taxon>
        <taxon>Chordata</taxon>
        <taxon>Craniata</taxon>
        <taxon>Vertebrata</taxon>
        <taxon>Chondrichthyes</taxon>
        <taxon>Holocephali</taxon>
        <taxon>Chimaeriformes</taxon>
        <taxon>Callorhinchidae</taxon>
        <taxon>Callorhinchus</taxon>
    </lineage>
</organism>
<reference evidence="12" key="4">
    <citation type="submission" date="2025-08" db="UniProtKB">
        <authorList>
            <consortium name="Ensembl"/>
        </authorList>
    </citation>
    <scope>IDENTIFICATION</scope>
</reference>
<keyword evidence="3" id="KW-0301">Gamma-carboxyglutamic acid</keyword>
<keyword evidence="8" id="KW-1015">Disulfide bond</keyword>
<dbReference type="GO" id="GO:0031214">
    <property type="term" value="P:biomineral tissue development"/>
    <property type="evidence" value="ECO:0007669"/>
    <property type="project" value="UniProtKB-KW"/>
</dbReference>
<accession>A0A4W3IK72</accession>
<dbReference type="AlphaFoldDB" id="A0A4W3IK72"/>
<dbReference type="InterPro" id="IPR058704">
    <property type="entry name" value="BGLAP-like_C"/>
</dbReference>
<evidence type="ECO:0000256" key="8">
    <source>
        <dbReference type="ARBA" id="ARBA00023157"/>
    </source>
</evidence>
<evidence type="ECO:0000256" key="4">
    <source>
        <dbReference type="ARBA" id="ARBA00022525"/>
    </source>
</evidence>
<dbReference type="GO" id="GO:0060348">
    <property type="term" value="P:bone development"/>
    <property type="evidence" value="ECO:0007669"/>
    <property type="project" value="InterPro"/>
</dbReference>
<dbReference type="Proteomes" id="UP000314986">
    <property type="component" value="Unassembled WGS sequence"/>
</dbReference>
<comment type="similarity">
    <text evidence="2">Belongs to the osteocalcin/matrix Gla protein family.</text>
</comment>
<proteinExistence type="inferred from homology"/>
<evidence type="ECO:0000256" key="3">
    <source>
        <dbReference type="ARBA" id="ARBA00022479"/>
    </source>
</evidence>
<comment type="subcellular location">
    <subcellularLocation>
        <location evidence="1">Secreted</location>
    </subcellularLocation>
</comment>
<sequence>MKCLLLLILLGLGTLCTSRGVDSVENNSDVADSTENETHSDDSASAQVTRNVKNGPFLEKTKANSVMKRHKREYPNYYERLREQYYKTPYERRKESCESYYPCDILANRIGYRNAYRQYFGDYY</sequence>
<name>A0A4W3IK72_CALMI</name>
<feature type="region of interest" description="Disordered" evidence="9">
    <location>
        <begin position="26"/>
        <end position="51"/>
    </location>
</feature>
<evidence type="ECO:0000256" key="2">
    <source>
        <dbReference type="ARBA" id="ARBA00008850"/>
    </source>
</evidence>
<dbReference type="PANTHER" id="PTHR14235">
    <property type="entry name" value="OSTEOCALCIN"/>
    <property type="match status" value="1"/>
</dbReference>
<dbReference type="InterPro" id="IPR000294">
    <property type="entry name" value="GLA_domain"/>
</dbReference>
<dbReference type="GO" id="GO:0046848">
    <property type="term" value="F:hydroxyapatite binding"/>
    <property type="evidence" value="ECO:0007669"/>
    <property type="project" value="TreeGrafter"/>
</dbReference>
<dbReference type="GO" id="GO:0001649">
    <property type="term" value="P:osteoblast differentiation"/>
    <property type="evidence" value="ECO:0007669"/>
    <property type="project" value="TreeGrafter"/>
</dbReference>
<dbReference type="PROSITE" id="PS00011">
    <property type="entry name" value="GLA_1"/>
    <property type="match status" value="1"/>
</dbReference>
<evidence type="ECO:0000256" key="9">
    <source>
        <dbReference type="SAM" id="MobiDB-lite"/>
    </source>
</evidence>
<keyword evidence="5" id="KW-0091">Biomineralization</keyword>
<feature type="signal peptide" evidence="10">
    <location>
        <begin position="1"/>
        <end position="18"/>
    </location>
</feature>
<reference evidence="12" key="5">
    <citation type="submission" date="2025-09" db="UniProtKB">
        <authorList>
            <consortium name="Ensembl"/>
        </authorList>
    </citation>
    <scope>IDENTIFICATION</scope>
</reference>
<evidence type="ECO:0000256" key="7">
    <source>
        <dbReference type="ARBA" id="ARBA00022837"/>
    </source>
</evidence>
<dbReference type="GO" id="GO:0032571">
    <property type="term" value="P:response to vitamin K"/>
    <property type="evidence" value="ECO:0007669"/>
    <property type="project" value="InterPro"/>
</dbReference>
<keyword evidence="4" id="KW-0964">Secreted</keyword>
<feature type="domain" description="Gla" evidence="11">
    <location>
        <begin position="75"/>
        <end position="121"/>
    </location>
</feature>
<reference evidence="13" key="1">
    <citation type="journal article" date="2006" name="Science">
        <title>Ancient noncoding elements conserved in the human genome.</title>
        <authorList>
            <person name="Venkatesh B."/>
            <person name="Kirkness E.F."/>
            <person name="Loh Y.H."/>
            <person name="Halpern A.L."/>
            <person name="Lee A.P."/>
            <person name="Johnson J."/>
            <person name="Dandona N."/>
            <person name="Viswanathan L.D."/>
            <person name="Tay A."/>
            <person name="Venter J.C."/>
            <person name="Strausberg R.L."/>
            <person name="Brenner S."/>
        </authorList>
    </citation>
    <scope>NUCLEOTIDE SEQUENCE [LARGE SCALE GENOMIC DNA]</scope>
</reference>
<dbReference type="Pfam" id="PF25890">
    <property type="entry name" value="BGLAP_C"/>
    <property type="match status" value="1"/>
</dbReference>
<evidence type="ECO:0000313" key="13">
    <source>
        <dbReference type="Proteomes" id="UP000314986"/>
    </source>
</evidence>
<evidence type="ECO:0000259" key="11">
    <source>
        <dbReference type="PROSITE" id="PS50998"/>
    </source>
</evidence>
<evidence type="ECO:0000256" key="10">
    <source>
        <dbReference type="SAM" id="SignalP"/>
    </source>
</evidence>
<dbReference type="InterPro" id="IPR035972">
    <property type="entry name" value="GLA-like_dom_SF"/>
</dbReference>
<reference evidence="13" key="3">
    <citation type="journal article" date="2014" name="Nature">
        <title>Elephant shark genome provides unique insights into gnathostome evolution.</title>
        <authorList>
            <consortium name="International Elephant Shark Genome Sequencing Consortium"/>
            <person name="Venkatesh B."/>
            <person name="Lee A.P."/>
            <person name="Ravi V."/>
            <person name="Maurya A.K."/>
            <person name="Lian M.M."/>
            <person name="Swann J.B."/>
            <person name="Ohta Y."/>
            <person name="Flajnik M.F."/>
            <person name="Sutoh Y."/>
            <person name="Kasahara M."/>
            <person name="Hoon S."/>
            <person name="Gangu V."/>
            <person name="Roy S.W."/>
            <person name="Irimia M."/>
            <person name="Korzh V."/>
            <person name="Kondrychyn I."/>
            <person name="Lim Z.W."/>
            <person name="Tay B.H."/>
            <person name="Tohari S."/>
            <person name="Kong K.W."/>
            <person name="Ho S."/>
            <person name="Lorente-Galdos B."/>
            <person name="Quilez J."/>
            <person name="Marques-Bonet T."/>
            <person name="Raney B.J."/>
            <person name="Ingham P.W."/>
            <person name="Tay A."/>
            <person name="Hillier L.W."/>
            <person name="Minx P."/>
            <person name="Boehm T."/>
            <person name="Wilson R.K."/>
            <person name="Brenner S."/>
            <person name="Warren W.C."/>
        </authorList>
    </citation>
    <scope>NUCLEOTIDE SEQUENCE [LARGE SCALE GENOMIC DNA]</scope>
</reference>
<reference evidence="13" key="2">
    <citation type="journal article" date="2007" name="PLoS Biol.">
        <title>Survey sequencing and comparative analysis of the elephant shark (Callorhinchus milii) genome.</title>
        <authorList>
            <person name="Venkatesh B."/>
            <person name="Kirkness E.F."/>
            <person name="Loh Y.H."/>
            <person name="Halpern A.L."/>
            <person name="Lee A.P."/>
            <person name="Johnson J."/>
            <person name="Dandona N."/>
            <person name="Viswanathan L.D."/>
            <person name="Tay A."/>
            <person name="Venter J.C."/>
            <person name="Strausberg R.L."/>
            <person name="Brenner S."/>
        </authorList>
    </citation>
    <scope>NUCLEOTIDE SEQUENCE [LARGE SCALE GENOMIC DNA]</scope>
</reference>
<dbReference type="PANTHER" id="PTHR14235:SF0">
    <property type="entry name" value="OSTEOCALCIN"/>
    <property type="match status" value="1"/>
</dbReference>
<dbReference type="Ensembl" id="ENSCMIT00000028317.1">
    <property type="protein sequence ID" value="ENSCMIP00000027876.1"/>
    <property type="gene ID" value="ENSCMIG00000012127.1"/>
</dbReference>
<dbReference type="SUPFAM" id="SSF57630">
    <property type="entry name" value="GLA-domain"/>
    <property type="match status" value="1"/>
</dbReference>
<keyword evidence="10" id="KW-0732">Signal</keyword>
<dbReference type="SMART" id="SM00069">
    <property type="entry name" value="GLA"/>
    <property type="match status" value="1"/>
</dbReference>
<evidence type="ECO:0000256" key="1">
    <source>
        <dbReference type="ARBA" id="ARBA00004613"/>
    </source>
</evidence>
<dbReference type="GO" id="GO:0005576">
    <property type="term" value="C:extracellular region"/>
    <property type="evidence" value="ECO:0007669"/>
    <property type="project" value="UniProtKB-SubCell"/>
</dbReference>
<dbReference type="GO" id="GO:0008147">
    <property type="term" value="F:structural constituent of bone"/>
    <property type="evidence" value="ECO:0007669"/>
    <property type="project" value="TreeGrafter"/>
</dbReference>
<dbReference type="GO" id="GO:0005509">
    <property type="term" value="F:calcium ion binding"/>
    <property type="evidence" value="ECO:0007669"/>
    <property type="project" value="InterPro"/>
</dbReference>
<dbReference type="PROSITE" id="PS50998">
    <property type="entry name" value="GLA_2"/>
    <property type="match status" value="1"/>
</dbReference>
<dbReference type="InterPro" id="IPR039176">
    <property type="entry name" value="Osteocalcin"/>
</dbReference>
<keyword evidence="7" id="KW-0106">Calcium</keyword>
<protein>
    <recommendedName>
        <fullName evidence="11">Gla domain-containing protein</fullName>
    </recommendedName>
</protein>
<evidence type="ECO:0000256" key="5">
    <source>
        <dbReference type="ARBA" id="ARBA00022591"/>
    </source>
</evidence>